<protein>
    <submittedName>
        <fullName evidence="2">Purine phosphorylase</fullName>
    </submittedName>
</protein>
<reference evidence="2 3" key="1">
    <citation type="submission" date="2024-08" db="EMBL/GenBank/DDBJ databases">
        <title>Whole-genome sequencing of halo(alkali)philic microorganisms from hypersaline lakes.</title>
        <authorList>
            <person name="Sorokin D.Y."/>
            <person name="Merkel A.Y."/>
            <person name="Messina E."/>
            <person name="Yakimov M."/>
        </authorList>
    </citation>
    <scope>NUCLEOTIDE SEQUENCE [LARGE SCALE GENOMIC DNA]</scope>
    <source>
        <strain evidence="2 3">Cl-TMA</strain>
    </source>
</reference>
<gene>
    <name evidence="2" type="ORF">ACERLL_09730</name>
</gene>
<evidence type="ECO:0000313" key="2">
    <source>
        <dbReference type="EMBL" id="MFA9461102.1"/>
    </source>
</evidence>
<dbReference type="InterPro" id="IPR035994">
    <property type="entry name" value="Nucleoside_phosphorylase_sf"/>
</dbReference>
<sequence length="248" mass="25817">MPIGVVTGLPLEAGCLPSGLSGGAERTLVCRGGIGPERAERAARRLLDCGANALMSWGIAGGLDPSLPPGTLLVPKRLGNGVWLPVGGSWRDRLVEALRPRLRVSEGSLLHSDHTIASPAAKRDLYHAHGAGAVDQESSIVAAVARRAGVPFVALRAVADPGIRTLPQEAISALHADGTLRMEELLRGLLRRPAAATALPGLGMDVYRARKSLRVAGQALGSGFLAEEPGWQGSEAVSPALARFRIGH</sequence>
<evidence type="ECO:0000259" key="1">
    <source>
        <dbReference type="Pfam" id="PF01048"/>
    </source>
</evidence>
<name>A0ABV4TUV9_9GAMM</name>
<organism evidence="2 3">
    <name type="scientific">Thiohalorhabdus methylotrophus</name>
    <dbReference type="NCBI Taxonomy" id="3242694"/>
    <lineage>
        <taxon>Bacteria</taxon>
        <taxon>Pseudomonadati</taxon>
        <taxon>Pseudomonadota</taxon>
        <taxon>Gammaproteobacteria</taxon>
        <taxon>Thiohalorhabdales</taxon>
        <taxon>Thiohalorhabdaceae</taxon>
        <taxon>Thiohalorhabdus</taxon>
    </lineage>
</organism>
<dbReference type="PANTHER" id="PTHR46832:SF1">
    <property type="entry name" value="5'-METHYLTHIOADENOSINE_S-ADENOSYLHOMOCYSTEINE NUCLEOSIDASE"/>
    <property type="match status" value="1"/>
</dbReference>
<dbReference type="InterPro" id="IPR000845">
    <property type="entry name" value="Nucleoside_phosphorylase_d"/>
</dbReference>
<dbReference type="Proteomes" id="UP001575181">
    <property type="component" value="Unassembled WGS sequence"/>
</dbReference>
<dbReference type="CDD" id="cd17768">
    <property type="entry name" value="adenosylhopane_nucleosidase_HpnG-like"/>
    <property type="match status" value="1"/>
</dbReference>
<dbReference type="PANTHER" id="PTHR46832">
    <property type="entry name" value="5'-METHYLTHIOADENOSINE/S-ADENOSYLHOMOCYSTEINE NUCLEOSIDASE"/>
    <property type="match status" value="1"/>
</dbReference>
<evidence type="ECO:0000313" key="3">
    <source>
        <dbReference type="Proteomes" id="UP001575181"/>
    </source>
</evidence>
<dbReference type="Gene3D" id="3.40.50.1580">
    <property type="entry name" value="Nucleoside phosphorylase domain"/>
    <property type="match status" value="1"/>
</dbReference>
<comment type="caution">
    <text evidence="2">The sequence shown here is derived from an EMBL/GenBank/DDBJ whole genome shotgun (WGS) entry which is preliminary data.</text>
</comment>
<accession>A0ABV4TUV9</accession>
<dbReference type="RefSeq" id="WP_373655888.1">
    <property type="nucleotide sequence ID" value="NZ_JBGUAW010000006.1"/>
</dbReference>
<dbReference type="SUPFAM" id="SSF53167">
    <property type="entry name" value="Purine and uridine phosphorylases"/>
    <property type="match status" value="1"/>
</dbReference>
<proteinExistence type="predicted"/>
<dbReference type="NCBIfam" id="TIGR03468">
    <property type="entry name" value="HpnG"/>
    <property type="match status" value="1"/>
</dbReference>
<dbReference type="Pfam" id="PF01048">
    <property type="entry name" value="PNP_UDP_1"/>
    <property type="match status" value="1"/>
</dbReference>
<dbReference type="EMBL" id="JBGUAW010000006">
    <property type="protein sequence ID" value="MFA9461102.1"/>
    <property type="molecule type" value="Genomic_DNA"/>
</dbReference>
<feature type="domain" description="Nucleoside phosphorylase" evidence="1">
    <location>
        <begin position="25"/>
        <end position="189"/>
    </location>
</feature>
<dbReference type="InterPro" id="IPR017831">
    <property type="entry name" value="Hopanoid-assoc_phosphoryl_HpnG"/>
</dbReference>
<keyword evidence="3" id="KW-1185">Reference proteome</keyword>